<dbReference type="InterPro" id="IPR008391">
    <property type="entry name" value="AXE1_dom"/>
</dbReference>
<dbReference type="Pfam" id="PF05448">
    <property type="entry name" value="AXE1"/>
    <property type="match status" value="1"/>
</dbReference>
<dbReference type="EMBL" id="UINC01028741">
    <property type="protein sequence ID" value="SVB10266.1"/>
    <property type="molecule type" value="Genomic_DNA"/>
</dbReference>
<evidence type="ECO:0000313" key="2">
    <source>
        <dbReference type="EMBL" id="SVB10266.1"/>
    </source>
</evidence>
<dbReference type="SUPFAM" id="SSF53474">
    <property type="entry name" value="alpha/beta-Hydrolases"/>
    <property type="match status" value="1"/>
</dbReference>
<dbReference type="InterPro" id="IPR039069">
    <property type="entry name" value="CE7"/>
</dbReference>
<dbReference type="GO" id="GO:0052689">
    <property type="term" value="F:carboxylic ester hydrolase activity"/>
    <property type="evidence" value="ECO:0007669"/>
    <property type="project" value="TreeGrafter"/>
</dbReference>
<accession>A0A382B914</accession>
<dbReference type="PANTHER" id="PTHR40111">
    <property type="entry name" value="CEPHALOSPORIN-C DEACETYLASE"/>
    <property type="match status" value="1"/>
</dbReference>
<protein>
    <recommendedName>
        <fullName evidence="1">Acetyl xylan esterase domain-containing protein</fullName>
    </recommendedName>
</protein>
<evidence type="ECO:0000259" key="1">
    <source>
        <dbReference type="Pfam" id="PF05448"/>
    </source>
</evidence>
<dbReference type="InterPro" id="IPR029058">
    <property type="entry name" value="AB_hydrolase_fold"/>
</dbReference>
<reference evidence="2" key="1">
    <citation type="submission" date="2018-05" db="EMBL/GenBank/DDBJ databases">
        <authorList>
            <person name="Lanie J.A."/>
            <person name="Ng W.-L."/>
            <person name="Kazmierczak K.M."/>
            <person name="Andrzejewski T.M."/>
            <person name="Davidsen T.M."/>
            <person name="Wayne K.J."/>
            <person name="Tettelin H."/>
            <person name="Glass J.I."/>
            <person name="Rusch D."/>
            <person name="Podicherti R."/>
            <person name="Tsui H.-C.T."/>
            <person name="Winkler M.E."/>
        </authorList>
    </citation>
    <scope>NUCLEOTIDE SEQUENCE</scope>
</reference>
<proteinExistence type="predicted"/>
<sequence length="295" mass="32798">MLIGERHFVDYWQSTLDEVAALQTSPVRRIEIPLRSNELSTAWGFSFKGIGDYPLFAYYLLPKGSGPFTPLFQAPGYGSVVAIPAWERRDRFAVMALCHRGQRLSDDNYKAAYPGLLTEGLPENDTYKWREVVADCIRAIDVLLDQPEINPGNLAISGSDLAFQSAALRDGVKVLLTSGQILFADWEDYSARTTDVYPQQEFNDFRRSNPQQWEEAERTLGLFDLVKFAPNITANTLLAVGGLSDTLIASITDAINAEVTVLPPTEYSALDHIAQENWLAEAAGETKHPGPFLPR</sequence>
<organism evidence="2">
    <name type="scientific">marine metagenome</name>
    <dbReference type="NCBI Taxonomy" id="408172"/>
    <lineage>
        <taxon>unclassified sequences</taxon>
        <taxon>metagenomes</taxon>
        <taxon>ecological metagenomes</taxon>
    </lineage>
</organism>
<dbReference type="AlphaFoldDB" id="A0A382B914"/>
<dbReference type="Gene3D" id="3.40.50.1820">
    <property type="entry name" value="alpha/beta hydrolase"/>
    <property type="match status" value="1"/>
</dbReference>
<name>A0A382B914_9ZZZZ</name>
<dbReference type="PANTHER" id="PTHR40111:SF1">
    <property type="entry name" value="CEPHALOSPORIN-C DEACETYLASE"/>
    <property type="match status" value="1"/>
</dbReference>
<feature type="domain" description="Acetyl xylan esterase" evidence="1">
    <location>
        <begin position="6"/>
        <end position="252"/>
    </location>
</feature>
<dbReference type="GO" id="GO:0005976">
    <property type="term" value="P:polysaccharide metabolic process"/>
    <property type="evidence" value="ECO:0007669"/>
    <property type="project" value="TreeGrafter"/>
</dbReference>
<gene>
    <name evidence="2" type="ORF">METZ01_LOCUS163120</name>
</gene>